<evidence type="ECO:0000313" key="2">
    <source>
        <dbReference type="Proteomes" id="UP001152622"/>
    </source>
</evidence>
<proteinExistence type="predicted"/>
<dbReference type="AlphaFoldDB" id="A0A9Q1FTH0"/>
<comment type="caution">
    <text evidence="1">The sequence shown here is derived from an EMBL/GenBank/DDBJ whole genome shotgun (WGS) entry which is preliminary data.</text>
</comment>
<keyword evidence="2" id="KW-1185">Reference proteome</keyword>
<reference evidence="1" key="1">
    <citation type="journal article" date="2023" name="Science">
        <title>Genome structures resolve the early diversification of teleost fishes.</title>
        <authorList>
            <person name="Parey E."/>
            <person name="Louis A."/>
            <person name="Montfort J."/>
            <person name="Bouchez O."/>
            <person name="Roques C."/>
            <person name="Iampietro C."/>
            <person name="Lluch J."/>
            <person name="Castinel A."/>
            <person name="Donnadieu C."/>
            <person name="Desvignes T."/>
            <person name="Floi Bucao C."/>
            <person name="Jouanno E."/>
            <person name="Wen M."/>
            <person name="Mejri S."/>
            <person name="Dirks R."/>
            <person name="Jansen H."/>
            <person name="Henkel C."/>
            <person name="Chen W.J."/>
            <person name="Zahm M."/>
            <person name="Cabau C."/>
            <person name="Klopp C."/>
            <person name="Thompson A.W."/>
            <person name="Robinson-Rechavi M."/>
            <person name="Braasch I."/>
            <person name="Lecointre G."/>
            <person name="Bobe J."/>
            <person name="Postlethwait J.H."/>
            <person name="Berthelot C."/>
            <person name="Roest Crollius H."/>
            <person name="Guiguen Y."/>
        </authorList>
    </citation>
    <scope>NUCLEOTIDE SEQUENCE</scope>
    <source>
        <strain evidence="1">WJC10195</strain>
    </source>
</reference>
<organism evidence="1 2">
    <name type="scientific">Synaphobranchus kaupii</name>
    <name type="common">Kaup's arrowtooth eel</name>
    <dbReference type="NCBI Taxonomy" id="118154"/>
    <lineage>
        <taxon>Eukaryota</taxon>
        <taxon>Metazoa</taxon>
        <taxon>Chordata</taxon>
        <taxon>Craniata</taxon>
        <taxon>Vertebrata</taxon>
        <taxon>Euteleostomi</taxon>
        <taxon>Actinopterygii</taxon>
        <taxon>Neopterygii</taxon>
        <taxon>Teleostei</taxon>
        <taxon>Anguilliformes</taxon>
        <taxon>Synaphobranchidae</taxon>
        <taxon>Synaphobranchus</taxon>
    </lineage>
</organism>
<dbReference type="Proteomes" id="UP001152622">
    <property type="component" value="Chromosome 4"/>
</dbReference>
<dbReference type="EMBL" id="JAINUF010000004">
    <property type="protein sequence ID" value="KAJ8365581.1"/>
    <property type="molecule type" value="Genomic_DNA"/>
</dbReference>
<gene>
    <name evidence="1" type="ORF">SKAU_G00144120</name>
</gene>
<accession>A0A9Q1FTH0</accession>
<protein>
    <submittedName>
        <fullName evidence="1">Uncharacterized protein</fullName>
    </submittedName>
</protein>
<name>A0A9Q1FTH0_SYNKA</name>
<sequence>MPFLSLGMVLQWEKAISILDPATTVMDTSISLSPEALGCYPAWPLYDKSQDPQIPSLPHSQSHTNESDRLQYFPQRKAWGRSGRGDNGPDELGGCVAGLKNGLITEVSQVMEFNNIAHSSMSHPIGAFIKEPAFCHPSSQGGQRSARLSSRCNCFLIIKLGMRQPGLSPSH</sequence>
<evidence type="ECO:0000313" key="1">
    <source>
        <dbReference type="EMBL" id="KAJ8365581.1"/>
    </source>
</evidence>